<name>A0A4Q9N4Y9_9APHY</name>
<dbReference type="InterPro" id="IPR018849">
    <property type="entry name" value="Urb2/Npa2_C"/>
</dbReference>
<dbReference type="GO" id="GO:0005730">
    <property type="term" value="C:nucleolus"/>
    <property type="evidence" value="ECO:0007669"/>
    <property type="project" value="TreeGrafter"/>
</dbReference>
<dbReference type="PANTHER" id="PTHR15682">
    <property type="entry name" value="UNHEALTHY RIBOSOME BIOGENESIS PROTEIN 2 HOMOLOG"/>
    <property type="match status" value="1"/>
</dbReference>
<reference evidence="3" key="1">
    <citation type="submission" date="2019-01" db="EMBL/GenBank/DDBJ databases">
        <title>Draft genome sequences of three monokaryotic isolates of the white-rot basidiomycete fungus Dichomitus squalens.</title>
        <authorList>
            <consortium name="DOE Joint Genome Institute"/>
            <person name="Lopez S.C."/>
            <person name="Andreopoulos B."/>
            <person name="Pangilinan J."/>
            <person name="Lipzen A."/>
            <person name="Riley R."/>
            <person name="Ahrendt S."/>
            <person name="Ng V."/>
            <person name="Barry K."/>
            <person name="Daum C."/>
            <person name="Grigoriev I.V."/>
            <person name="Hilden K.S."/>
            <person name="Makela M.R."/>
            <person name="de Vries R.P."/>
        </authorList>
    </citation>
    <scope>NUCLEOTIDE SEQUENCE [LARGE SCALE GENOMIC DNA]</scope>
    <source>
        <strain evidence="3">OM18370.1</strain>
    </source>
</reference>
<accession>A0A4Q9N4Y9</accession>
<dbReference type="Pfam" id="PF10441">
    <property type="entry name" value="Urb2"/>
    <property type="match status" value="1"/>
</dbReference>
<evidence type="ECO:0000313" key="3">
    <source>
        <dbReference type="EMBL" id="TBU35028.1"/>
    </source>
</evidence>
<dbReference type="InterPro" id="IPR052609">
    <property type="entry name" value="Ribosome_Biogenesis_Reg"/>
</dbReference>
<protein>
    <submittedName>
        <fullName evidence="3">Urb2/Npa2 family-domain-containing protein</fullName>
    </submittedName>
</protein>
<dbReference type="PANTHER" id="PTHR15682:SF2">
    <property type="entry name" value="UNHEALTHY RIBOSOME BIOGENESIS PROTEIN 2 HOMOLOG"/>
    <property type="match status" value="1"/>
</dbReference>
<dbReference type="Proteomes" id="UP000292957">
    <property type="component" value="Unassembled WGS sequence"/>
</dbReference>
<dbReference type="GO" id="GO:0042254">
    <property type="term" value="P:ribosome biogenesis"/>
    <property type="evidence" value="ECO:0007669"/>
    <property type="project" value="TreeGrafter"/>
</dbReference>
<evidence type="ECO:0000256" key="1">
    <source>
        <dbReference type="SAM" id="MobiDB-lite"/>
    </source>
</evidence>
<gene>
    <name evidence="3" type="ORF">BD311DRAFT_648317</name>
</gene>
<sequence length="1444" mass="158788">MRGLQNAQDFIRALKAPSDPPHEGGPLKIDIARQAWEDSLLYVPNKAEAISDWLLSRLLKDRSRERSENPVFDTRYWLLLADVLACSSPAREGDPSTRTSRPWLVPLLNRVPVAPIILSYFELLSESDSIDFEQYKLVAWCVSVLWPLAVPKFSPETLLECFGAVLQLGVSSMLSALDGSPGTLQELDHANALSVIVSSYRTSLASSAAKRKQINTLFLQKHLPFWLQLVPADGHGQALLSDVYDAGIETMFGLEVVKQMTDSKYDAALLEALEDASIQSPAVVPCSIPRLFASYVRSVKRHKSALFGQGSSRAPGHILEQVQAASMVFYGTCNTLARKSADDASWQCLVSLLEVVERENVLSVEDEEAHTLLRGDGDLAVEALAVAWDESHASRTDCALKILATLARIDYDLTSAAFAVIYPRLLAVPGSISSALQYLRLLLEYESKTRTLPSAIEHVSEAFSVQHLKRISDSPHTAYQLASAGPLTSLPFLDELSRAVHGFLTPGQVLDTIAYVARTLKDAYGRLVERDARVSAVRGDGPRKKRRKSNAPSSEDGSESEYYAVSFDLIARTMIVVLRSLPLHSLTDDARAEAERSVQDLYHAVASPALAQGLGGPSQLVSRSWQIVVTGALRLHYGLARAPALQLELRLEDELPSAMLQCVPSPDVIPDLVVEMLRTMLHQCSLGFLQPEAVLDRLLDYLEMHVAGDTASWTGRVHALHGHDTGGVAVLHLLVDRWLPDFDTWATSKQLERLAAILVNAGRLPHVSQSPIGLSVQTVLSRLLRDAQFWELLTFRDAFISELVEHTAPMAGVDLPDLLSRLAADTTRPSPDVVSQIAWAYKVLLLIPAEYLPRATHIEFLKRGFAADVTVYLTLRYAKSWLSEQDLLVIRKVLRRTIDHLGLIENVISKEFMGYLLEHGINGEAVNDASRDLRLATMNLVDMYQGSLVRLAKKGKADSVVELAHRYAEAFDSADAKINFEASSLLIDSLVQSASPSELPAPCIDSLRNLHKSMLNYSLPRLGLGSDDYTIPLDRSLLDIWFHSRILGRWLDVDDVRIPVIGRQLSRRLLSPVGSKENISSLGSVVLSILLGELQDAATLEVREGLEFMVVAYLAFARTASPSDITGLESQLASACKTLSTDTFSSLLDLVYDGLPLHKGLSSPDVARLIRLSSILLRDAPEGTAKICQSHTTQCLNLFADDEQFTTDPCLRGEVLDFLARQCGDRPASIRTADLSSLWSILRALLSGSTAHEQSTDSTVFHGIVNVLNALVRLRRDLVLNTLPHLGFVLRQLVACLRSLRPQLGGKQSRLVMDTLPRWISPSGPLSGQESKALARLLTTLTTKTIVRTHGAAADSQKPESLTRAFSKHAAYVLTAYVEAVNEPLCLVSSGIRKELQPGLFALCEMLGEHTRDAMMVSALDVGGKATMKVLWREYEKQRYVGKG</sequence>
<organism evidence="3">
    <name type="scientific">Dichomitus squalens</name>
    <dbReference type="NCBI Taxonomy" id="114155"/>
    <lineage>
        <taxon>Eukaryota</taxon>
        <taxon>Fungi</taxon>
        <taxon>Dikarya</taxon>
        <taxon>Basidiomycota</taxon>
        <taxon>Agaricomycotina</taxon>
        <taxon>Agaricomycetes</taxon>
        <taxon>Polyporales</taxon>
        <taxon>Polyporaceae</taxon>
        <taxon>Dichomitus</taxon>
    </lineage>
</organism>
<dbReference type="OrthoDB" id="160374at2759"/>
<evidence type="ECO:0000259" key="2">
    <source>
        <dbReference type="Pfam" id="PF10441"/>
    </source>
</evidence>
<proteinExistence type="predicted"/>
<feature type="region of interest" description="Disordered" evidence="1">
    <location>
        <begin position="535"/>
        <end position="558"/>
    </location>
</feature>
<dbReference type="EMBL" id="ML143387">
    <property type="protein sequence ID" value="TBU35028.1"/>
    <property type="molecule type" value="Genomic_DNA"/>
</dbReference>
<feature type="domain" description="Nucleolar 27S pre-rRNA processing Urb2/Npa2 C-terminal" evidence="2">
    <location>
        <begin position="1214"/>
        <end position="1443"/>
    </location>
</feature>